<dbReference type="Proteomes" id="UP000315759">
    <property type="component" value="Unassembled WGS sequence"/>
</dbReference>
<dbReference type="AlphaFoldDB" id="A0A544W7V4"/>
<comment type="caution">
    <text evidence="2">The sequence shown here is derived from an EMBL/GenBank/DDBJ whole genome shotgun (WGS) entry which is preliminary data.</text>
</comment>
<feature type="region of interest" description="Disordered" evidence="1">
    <location>
        <begin position="22"/>
        <end position="64"/>
    </location>
</feature>
<protein>
    <submittedName>
        <fullName evidence="2">Uncharacterized protein</fullName>
    </submittedName>
</protein>
<evidence type="ECO:0000313" key="2">
    <source>
        <dbReference type="EMBL" id="TQR88332.1"/>
    </source>
</evidence>
<evidence type="ECO:0000256" key="1">
    <source>
        <dbReference type="SAM" id="MobiDB-lite"/>
    </source>
</evidence>
<keyword evidence="3" id="KW-1185">Reference proteome</keyword>
<dbReference type="RefSeq" id="WP_142550396.1">
    <property type="nucleotide sequence ID" value="NZ_VIFX01000002.1"/>
</dbReference>
<accession>A0A544W7V4</accession>
<dbReference type="EMBL" id="VIFX01000002">
    <property type="protein sequence ID" value="TQR88332.1"/>
    <property type="molecule type" value="Genomic_DNA"/>
</dbReference>
<feature type="compositionally biased region" description="Basic and acidic residues" evidence="1">
    <location>
        <begin position="35"/>
        <end position="49"/>
    </location>
</feature>
<gene>
    <name evidence="2" type="ORF">D8S82_02145</name>
</gene>
<sequence>MKGLAAATAVTREGGVTGLEAADAVGGAGNSGERTASKMSHDDCAESRRAAPNHSRRQSISTRT</sequence>
<proteinExistence type="predicted"/>
<organism evidence="2 3">
    <name type="scientific">Mycolicibacterium hodleri</name>
    <dbReference type="NCBI Taxonomy" id="49897"/>
    <lineage>
        <taxon>Bacteria</taxon>
        <taxon>Bacillati</taxon>
        <taxon>Actinomycetota</taxon>
        <taxon>Actinomycetes</taxon>
        <taxon>Mycobacteriales</taxon>
        <taxon>Mycobacteriaceae</taxon>
        <taxon>Mycolicibacterium</taxon>
    </lineage>
</organism>
<evidence type="ECO:0000313" key="3">
    <source>
        <dbReference type="Proteomes" id="UP000315759"/>
    </source>
</evidence>
<reference evidence="2 3" key="1">
    <citation type="submission" date="2018-10" db="EMBL/GenBank/DDBJ databases">
        <title>Draft genome of Mycobacterium hodleri strain B.</title>
        <authorList>
            <person name="Amande T.J."/>
            <person name="Mcgenity T.J."/>
        </authorList>
    </citation>
    <scope>NUCLEOTIDE SEQUENCE [LARGE SCALE GENOMIC DNA]</scope>
    <source>
        <strain evidence="2 3">B</strain>
    </source>
</reference>
<name>A0A544W7V4_9MYCO</name>